<gene>
    <name evidence="2" type="ORF">PoB_003289500</name>
</gene>
<dbReference type="EMBL" id="BLXT01003772">
    <property type="protein sequence ID" value="GFO06390.1"/>
    <property type="molecule type" value="Genomic_DNA"/>
</dbReference>
<feature type="compositionally biased region" description="Pro residues" evidence="1">
    <location>
        <begin position="61"/>
        <end position="79"/>
    </location>
</feature>
<protein>
    <submittedName>
        <fullName evidence="2">Uncharacterized protein</fullName>
    </submittedName>
</protein>
<proteinExistence type="predicted"/>
<dbReference type="AlphaFoldDB" id="A0AAV4AHY9"/>
<dbReference type="Proteomes" id="UP000735302">
    <property type="component" value="Unassembled WGS sequence"/>
</dbReference>
<comment type="caution">
    <text evidence="2">The sequence shown here is derived from an EMBL/GenBank/DDBJ whole genome shotgun (WGS) entry which is preliminary data.</text>
</comment>
<evidence type="ECO:0000256" key="1">
    <source>
        <dbReference type="SAM" id="MobiDB-lite"/>
    </source>
</evidence>
<organism evidence="2 3">
    <name type="scientific">Plakobranchus ocellatus</name>
    <dbReference type="NCBI Taxonomy" id="259542"/>
    <lineage>
        <taxon>Eukaryota</taxon>
        <taxon>Metazoa</taxon>
        <taxon>Spiralia</taxon>
        <taxon>Lophotrochozoa</taxon>
        <taxon>Mollusca</taxon>
        <taxon>Gastropoda</taxon>
        <taxon>Heterobranchia</taxon>
        <taxon>Euthyneura</taxon>
        <taxon>Panpulmonata</taxon>
        <taxon>Sacoglossa</taxon>
        <taxon>Placobranchoidea</taxon>
        <taxon>Plakobranchidae</taxon>
        <taxon>Plakobranchus</taxon>
    </lineage>
</organism>
<reference evidence="2 3" key="1">
    <citation type="journal article" date="2021" name="Elife">
        <title>Chloroplast acquisition without the gene transfer in kleptoplastic sea slugs, Plakobranchus ocellatus.</title>
        <authorList>
            <person name="Maeda T."/>
            <person name="Takahashi S."/>
            <person name="Yoshida T."/>
            <person name="Shimamura S."/>
            <person name="Takaki Y."/>
            <person name="Nagai Y."/>
            <person name="Toyoda A."/>
            <person name="Suzuki Y."/>
            <person name="Arimoto A."/>
            <person name="Ishii H."/>
            <person name="Satoh N."/>
            <person name="Nishiyama T."/>
            <person name="Hasebe M."/>
            <person name="Maruyama T."/>
            <person name="Minagawa J."/>
            <person name="Obokata J."/>
            <person name="Shigenobu S."/>
        </authorList>
    </citation>
    <scope>NUCLEOTIDE SEQUENCE [LARGE SCALE GENOMIC DNA]</scope>
</reference>
<accession>A0AAV4AHY9</accession>
<evidence type="ECO:0000313" key="3">
    <source>
        <dbReference type="Proteomes" id="UP000735302"/>
    </source>
</evidence>
<keyword evidence="3" id="KW-1185">Reference proteome</keyword>
<name>A0AAV4AHY9_9GAST</name>
<evidence type="ECO:0000313" key="2">
    <source>
        <dbReference type="EMBL" id="GFO06390.1"/>
    </source>
</evidence>
<sequence length="360" mass="39957">MFVCLLRAKRVRGMESPTIGEYQRKKQSITITITIVINTFTTTLANITTATTITPSTPLLPTSPPPPSLLPPTLPPPSPPPPIHRHYHRHHNHRHRHYITTTITNTITTTTNIATTITTTITTNTTTTITTTISLPQQELVRCKLSKNKSKVWEFVFRYSARIRVEVFGLSKASTRSELCLHPTHFDAQWDSASTTEPSLERHCMELKVCYGFTRCLERKLLYPSRVGCIVTTITTTITTSSSSSCTTTTTIIIIIIINSLPPSQSASILPAQYQLTHARKLERKLLYPSRVGCIITTITTTTTTTSSSSSCTITTTIIIIIINSLPPSQSASIPPAQYQFTHTRKAEAPSSVAQIWRLD</sequence>
<feature type="region of interest" description="Disordered" evidence="1">
    <location>
        <begin position="53"/>
        <end position="79"/>
    </location>
</feature>